<gene>
    <name evidence="3" type="ORF">K504DRAFT_342636</name>
</gene>
<organism evidence="3 4">
    <name type="scientific">Pleomassaria siparia CBS 279.74</name>
    <dbReference type="NCBI Taxonomy" id="1314801"/>
    <lineage>
        <taxon>Eukaryota</taxon>
        <taxon>Fungi</taxon>
        <taxon>Dikarya</taxon>
        <taxon>Ascomycota</taxon>
        <taxon>Pezizomycotina</taxon>
        <taxon>Dothideomycetes</taxon>
        <taxon>Pleosporomycetidae</taxon>
        <taxon>Pleosporales</taxon>
        <taxon>Pleomassariaceae</taxon>
        <taxon>Pleomassaria</taxon>
    </lineage>
</organism>
<dbReference type="PANTHER" id="PTHR34883">
    <property type="entry name" value="SERINE-RICH PROTEIN, PUTATIVE-RELATED-RELATED"/>
    <property type="match status" value="1"/>
</dbReference>
<keyword evidence="2" id="KW-0472">Membrane</keyword>
<dbReference type="PANTHER" id="PTHR34883:SF19">
    <property type="entry name" value="EXTRACELLULAR SERINE-RICH PROTEIN"/>
    <property type="match status" value="1"/>
</dbReference>
<protein>
    <recommendedName>
        <fullName evidence="5">Cupredoxin</fullName>
    </recommendedName>
</protein>
<feature type="compositionally biased region" description="Low complexity" evidence="1">
    <location>
        <begin position="142"/>
        <end position="169"/>
    </location>
</feature>
<dbReference type="OrthoDB" id="2331100at2759"/>
<reference evidence="3" key="1">
    <citation type="journal article" date="2020" name="Stud. Mycol.">
        <title>101 Dothideomycetes genomes: a test case for predicting lifestyles and emergence of pathogens.</title>
        <authorList>
            <person name="Haridas S."/>
            <person name="Albert R."/>
            <person name="Binder M."/>
            <person name="Bloem J."/>
            <person name="Labutti K."/>
            <person name="Salamov A."/>
            <person name="Andreopoulos B."/>
            <person name="Baker S."/>
            <person name="Barry K."/>
            <person name="Bills G."/>
            <person name="Bluhm B."/>
            <person name="Cannon C."/>
            <person name="Castanera R."/>
            <person name="Culley D."/>
            <person name="Daum C."/>
            <person name="Ezra D."/>
            <person name="Gonzalez J."/>
            <person name="Henrissat B."/>
            <person name="Kuo A."/>
            <person name="Liang C."/>
            <person name="Lipzen A."/>
            <person name="Lutzoni F."/>
            <person name="Magnuson J."/>
            <person name="Mondo S."/>
            <person name="Nolan M."/>
            <person name="Ohm R."/>
            <person name="Pangilinan J."/>
            <person name="Park H.-J."/>
            <person name="Ramirez L."/>
            <person name="Alfaro M."/>
            <person name="Sun H."/>
            <person name="Tritt A."/>
            <person name="Yoshinaga Y."/>
            <person name="Zwiers L.-H."/>
            <person name="Turgeon B."/>
            <person name="Goodwin S."/>
            <person name="Spatafora J."/>
            <person name="Crous P."/>
            <person name="Grigoriev I."/>
        </authorList>
    </citation>
    <scope>NUCLEOTIDE SEQUENCE</scope>
    <source>
        <strain evidence="3">CBS 279.74</strain>
    </source>
</reference>
<proteinExistence type="predicted"/>
<evidence type="ECO:0000256" key="2">
    <source>
        <dbReference type="SAM" id="Phobius"/>
    </source>
</evidence>
<dbReference type="EMBL" id="MU005769">
    <property type="protein sequence ID" value="KAF2710145.1"/>
    <property type="molecule type" value="Genomic_DNA"/>
</dbReference>
<evidence type="ECO:0000313" key="4">
    <source>
        <dbReference type="Proteomes" id="UP000799428"/>
    </source>
</evidence>
<sequence length="214" mass="22546">THTISVGNGDHKFRPEITQAEIGDTIEFQFFPANHSVVRAEYQYPCIPYEMTGLGKIGFFTGFHPVDAILSEPPKWSVIINDTDPIFFYCSATGSCINYQMVGVINPNATVSLATQKNLAGKSSYMLQPGEDFPPESPPSSLPSSAAVSPGISTSTPSPTSTAASSPSATAAPAAPHGLSIPIIVGIAIAGVAALALAAALFFFIGRWRTLKQE</sequence>
<keyword evidence="2" id="KW-0812">Transmembrane</keyword>
<feature type="non-terminal residue" evidence="3">
    <location>
        <position position="1"/>
    </location>
</feature>
<dbReference type="SUPFAM" id="SSF49503">
    <property type="entry name" value="Cupredoxins"/>
    <property type="match status" value="1"/>
</dbReference>
<dbReference type="Gene3D" id="2.60.40.420">
    <property type="entry name" value="Cupredoxins - blue copper proteins"/>
    <property type="match status" value="1"/>
</dbReference>
<feature type="region of interest" description="Disordered" evidence="1">
    <location>
        <begin position="128"/>
        <end position="169"/>
    </location>
</feature>
<dbReference type="CDD" id="cd00920">
    <property type="entry name" value="Cupredoxin"/>
    <property type="match status" value="1"/>
</dbReference>
<dbReference type="InterPro" id="IPR052953">
    <property type="entry name" value="Ser-rich/MCO-related"/>
</dbReference>
<evidence type="ECO:0000313" key="3">
    <source>
        <dbReference type="EMBL" id="KAF2710145.1"/>
    </source>
</evidence>
<keyword evidence="4" id="KW-1185">Reference proteome</keyword>
<evidence type="ECO:0000256" key="1">
    <source>
        <dbReference type="SAM" id="MobiDB-lite"/>
    </source>
</evidence>
<keyword evidence="2" id="KW-1133">Transmembrane helix</keyword>
<dbReference type="InterPro" id="IPR008972">
    <property type="entry name" value="Cupredoxin"/>
</dbReference>
<accession>A0A6G1KC84</accession>
<name>A0A6G1KC84_9PLEO</name>
<dbReference type="AlphaFoldDB" id="A0A6G1KC84"/>
<feature type="non-terminal residue" evidence="3">
    <location>
        <position position="214"/>
    </location>
</feature>
<dbReference type="Proteomes" id="UP000799428">
    <property type="component" value="Unassembled WGS sequence"/>
</dbReference>
<evidence type="ECO:0008006" key="5">
    <source>
        <dbReference type="Google" id="ProtNLM"/>
    </source>
</evidence>
<feature type="transmembrane region" description="Helical" evidence="2">
    <location>
        <begin position="183"/>
        <end position="205"/>
    </location>
</feature>